<protein>
    <submittedName>
        <fullName evidence="1">Uncharacterized protein</fullName>
    </submittedName>
</protein>
<evidence type="ECO:0000313" key="1">
    <source>
        <dbReference type="EMBL" id="RNA28867.1"/>
    </source>
</evidence>
<organism evidence="1 2">
    <name type="scientific">Brachionus plicatilis</name>
    <name type="common">Marine rotifer</name>
    <name type="synonym">Brachionus muelleri</name>
    <dbReference type="NCBI Taxonomy" id="10195"/>
    <lineage>
        <taxon>Eukaryota</taxon>
        <taxon>Metazoa</taxon>
        <taxon>Spiralia</taxon>
        <taxon>Gnathifera</taxon>
        <taxon>Rotifera</taxon>
        <taxon>Eurotatoria</taxon>
        <taxon>Monogononta</taxon>
        <taxon>Pseudotrocha</taxon>
        <taxon>Ploima</taxon>
        <taxon>Brachionidae</taxon>
        <taxon>Brachionus</taxon>
    </lineage>
</organism>
<evidence type="ECO:0000313" key="2">
    <source>
        <dbReference type="Proteomes" id="UP000276133"/>
    </source>
</evidence>
<comment type="caution">
    <text evidence="1">The sequence shown here is derived from an EMBL/GenBank/DDBJ whole genome shotgun (WGS) entry which is preliminary data.</text>
</comment>
<gene>
    <name evidence="1" type="ORF">BpHYR1_028892</name>
</gene>
<dbReference type="EMBL" id="REGN01002326">
    <property type="protein sequence ID" value="RNA28867.1"/>
    <property type="molecule type" value="Genomic_DNA"/>
</dbReference>
<reference evidence="1 2" key="1">
    <citation type="journal article" date="2018" name="Sci. Rep.">
        <title>Genomic signatures of local adaptation to the degree of environmental predictability in rotifers.</title>
        <authorList>
            <person name="Franch-Gras L."/>
            <person name="Hahn C."/>
            <person name="Garcia-Roger E.M."/>
            <person name="Carmona M.J."/>
            <person name="Serra M."/>
            <person name="Gomez A."/>
        </authorList>
    </citation>
    <scope>NUCLEOTIDE SEQUENCE [LARGE SCALE GENOMIC DNA]</scope>
    <source>
        <strain evidence="1">HYR1</strain>
    </source>
</reference>
<proteinExistence type="predicted"/>
<sequence>MFPVVEFWIDLIPRNIGYGSIGMFESSRLDLKPAVVKVDNSTNVENNEHNANEPEEVYNIHLLQCFYANHETVLVIVNHQHLMIAKTIFNGIRNNEKNDSKYILYIENTTTIKLILA</sequence>
<dbReference type="Proteomes" id="UP000276133">
    <property type="component" value="Unassembled WGS sequence"/>
</dbReference>
<accession>A0A3M7RZU8</accession>
<keyword evidence="2" id="KW-1185">Reference proteome</keyword>
<dbReference type="AlphaFoldDB" id="A0A3M7RZU8"/>
<name>A0A3M7RZU8_BRAPC</name>